<dbReference type="Pfam" id="PF01648">
    <property type="entry name" value="ACPS"/>
    <property type="match status" value="1"/>
</dbReference>
<dbReference type="AlphaFoldDB" id="I1INR6"/>
<dbReference type="RefSeq" id="XP_003576347.1">
    <property type="nucleotide sequence ID" value="XM_003576299.4"/>
</dbReference>
<dbReference type="eggNOG" id="KOG0945">
    <property type="taxonomic scope" value="Eukaryota"/>
</dbReference>
<dbReference type="InterPro" id="IPR050559">
    <property type="entry name" value="P-Pant_transferase_sf"/>
</dbReference>
<accession>I1INR6</accession>
<dbReference type="Pfam" id="PF22624">
    <property type="entry name" value="AASDHPPT_N"/>
    <property type="match status" value="1"/>
</dbReference>
<dbReference type="Gene3D" id="3.90.470.20">
    <property type="entry name" value="4'-phosphopantetheinyl transferase domain"/>
    <property type="match status" value="2"/>
</dbReference>
<dbReference type="InterPro" id="IPR008278">
    <property type="entry name" value="4-PPantetheinyl_Trfase_dom"/>
</dbReference>
<evidence type="ECO:0000313" key="7">
    <source>
        <dbReference type="Proteomes" id="UP000008810"/>
    </source>
</evidence>
<dbReference type="EnsemblPlants" id="KQJ89541">
    <property type="protein sequence ID" value="KQJ89541"/>
    <property type="gene ID" value="BRADI_4g26330v3"/>
</dbReference>
<dbReference type="GO" id="GO:0008897">
    <property type="term" value="F:holo-[acyl-carrier-protein] synthase activity"/>
    <property type="evidence" value="ECO:0000318"/>
    <property type="project" value="GO_Central"/>
</dbReference>
<dbReference type="GeneID" id="100832801"/>
<dbReference type="SUPFAM" id="SSF56214">
    <property type="entry name" value="4'-phosphopantetheinyl transferase"/>
    <property type="match status" value="2"/>
</dbReference>
<dbReference type="OrthoDB" id="26719at2759"/>
<evidence type="ECO:0000313" key="5">
    <source>
        <dbReference type="EMBL" id="KQJ89541.1"/>
    </source>
</evidence>
<organism evidence="6">
    <name type="scientific">Brachypodium distachyon</name>
    <name type="common">Purple false brome</name>
    <name type="synonym">Trachynia distachya</name>
    <dbReference type="NCBI Taxonomy" id="15368"/>
    <lineage>
        <taxon>Eukaryota</taxon>
        <taxon>Viridiplantae</taxon>
        <taxon>Streptophyta</taxon>
        <taxon>Embryophyta</taxon>
        <taxon>Tracheophyta</taxon>
        <taxon>Spermatophyta</taxon>
        <taxon>Magnoliopsida</taxon>
        <taxon>Liliopsida</taxon>
        <taxon>Poales</taxon>
        <taxon>Poaceae</taxon>
        <taxon>BOP clade</taxon>
        <taxon>Pooideae</taxon>
        <taxon>Stipodae</taxon>
        <taxon>Brachypodieae</taxon>
        <taxon>Brachypodium</taxon>
    </lineage>
</organism>
<evidence type="ECO:0000259" key="3">
    <source>
        <dbReference type="Pfam" id="PF01648"/>
    </source>
</evidence>
<dbReference type="Gramene" id="KQJ89541">
    <property type="protein sequence ID" value="KQJ89541"/>
    <property type="gene ID" value="BRADI_4g26330v3"/>
</dbReference>
<proteinExistence type="predicted"/>
<dbReference type="InterPro" id="IPR055066">
    <property type="entry name" value="AASDHPPT_N"/>
</dbReference>
<dbReference type="FunFam" id="3.90.470.20:FF:000013">
    <property type="entry name" value="L-aminoadipate-semialdehyde dehydrogenase-phosphopantetheinyl transferase"/>
    <property type="match status" value="1"/>
</dbReference>
<dbReference type="HOGENOM" id="CLU_057011_3_2_1"/>
<gene>
    <name evidence="6" type="primary">LOC100832801</name>
    <name evidence="5" type="ORF">BRADI_4g26330v3</name>
</gene>
<dbReference type="FunFam" id="3.90.470.20:FF:000003">
    <property type="entry name" value="L-aminoadipate-semialdehyde dehydrogenase-phosphopantetheinyl transferase"/>
    <property type="match status" value="1"/>
</dbReference>
<dbReference type="Proteomes" id="UP000008810">
    <property type="component" value="Chromosome 4"/>
</dbReference>
<name>I1INR6_BRADI</name>
<dbReference type="PANTHER" id="PTHR12215:SF10">
    <property type="entry name" value="L-AMINOADIPATE-SEMIALDEHYDE DEHYDROGENASE-PHOSPHOPANTETHEINYL TRANSFERASE"/>
    <property type="match status" value="1"/>
</dbReference>
<reference evidence="6" key="3">
    <citation type="submission" date="2018-08" db="UniProtKB">
        <authorList>
            <consortium name="EnsemblPlants"/>
        </authorList>
    </citation>
    <scope>IDENTIFICATION</scope>
    <source>
        <strain evidence="6">cv. Bd21</strain>
    </source>
</reference>
<dbReference type="PANTHER" id="PTHR12215">
    <property type="entry name" value="PHOSPHOPANTETHEINE TRANSFERASE"/>
    <property type="match status" value="1"/>
</dbReference>
<keyword evidence="2" id="KW-0808">Transferase</keyword>
<keyword evidence="7" id="KW-1185">Reference proteome</keyword>
<evidence type="ECO:0000256" key="2">
    <source>
        <dbReference type="ARBA" id="ARBA00022679"/>
    </source>
</evidence>
<feature type="domain" description="4'-phosphopantetheinyl transferase" evidence="3">
    <location>
        <begin position="119"/>
        <end position="226"/>
    </location>
</feature>
<dbReference type="EC" id="2.7.8.7" evidence="1"/>
<protein>
    <recommendedName>
        <fullName evidence="1">holo-[acyl-carrier-protein] synthase</fullName>
        <ecNumber evidence="1">2.7.8.7</ecNumber>
    </recommendedName>
</protein>
<dbReference type="OMA" id="WVFEESL"/>
<dbReference type="ExpressionAtlas" id="I1INR6">
    <property type="expression patterns" value="baseline and differential"/>
</dbReference>
<reference evidence="5" key="2">
    <citation type="submission" date="2017-06" db="EMBL/GenBank/DDBJ databases">
        <title>WGS assembly of Brachypodium distachyon.</title>
        <authorList>
            <consortium name="The International Brachypodium Initiative"/>
            <person name="Lucas S."/>
            <person name="Harmon-Smith M."/>
            <person name="Lail K."/>
            <person name="Tice H."/>
            <person name="Grimwood J."/>
            <person name="Bruce D."/>
            <person name="Barry K."/>
            <person name="Shu S."/>
            <person name="Lindquist E."/>
            <person name="Wang M."/>
            <person name="Pitluck S."/>
            <person name="Vogel J.P."/>
            <person name="Garvin D.F."/>
            <person name="Mockler T.C."/>
            <person name="Schmutz J."/>
            <person name="Rokhsar D."/>
            <person name="Bevan M.W."/>
        </authorList>
    </citation>
    <scope>NUCLEOTIDE SEQUENCE</scope>
    <source>
        <strain evidence="5">Bd21</strain>
    </source>
</reference>
<dbReference type="GO" id="GO:0019878">
    <property type="term" value="P:lysine biosynthetic process via aminoadipic acid"/>
    <property type="evidence" value="ECO:0000318"/>
    <property type="project" value="GO_Central"/>
</dbReference>
<feature type="domain" description="4'-phosphopantetheinyl transferase N-terminal" evidence="4">
    <location>
        <begin position="19"/>
        <end position="114"/>
    </location>
</feature>
<dbReference type="GO" id="GO:0005829">
    <property type="term" value="C:cytosol"/>
    <property type="evidence" value="ECO:0000318"/>
    <property type="project" value="GO_Central"/>
</dbReference>
<evidence type="ECO:0000259" key="4">
    <source>
        <dbReference type="Pfam" id="PF22624"/>
    </source>
</evidence>
<dbReference type="InterPro" id="IPR037143">
    <property type="entry name" value="4-PPantetheinyl_Trfase_dom_sf"/>
</dbReference>
<evidence type="ECO:0000313" key="6">
    <source>
        <dbReference type="EnsemblPlants" id="KQJ89541"/>
    </source>
</evidence>
<evidence type="ECO:0000256" key="1">
    <source>
        <dbReference type="ARBA" id="ARBA00013172"/>
    </source>
</evidence>
<dbReference type="GO" id="GO:0000287">
    <property type="term" value="F:magnesium ion binding"/>
    <property type="evidence" value="ECO:0007669"/>
    <property type="project" value="InterPro"/>
</dbReference>
<reference evidence="5 6" key="1">
    <citation type="journal article" date="2010" name="Nature">
        <title>Genome sequencing and analysis of the model grass Brachypodium distachyon.</title>
        <authorList>
            <consortium name="International Brachypodium Initiative"/>
        </authorList>
    </citation>
    <scope>NUCLEOTIDE SEQUENCE [LARGE SCALE GENOMIC DNA]</scope>
    <source>
        <strain evidence="5">Bd21</strain>
        <strain evidence="6">cv. Bd21</strain>
    </source>
</reference>
<dbReference type="KEGG" id="bdi:100832801"/>
<sequence length="279" mass="32090">MAGEHLSGARRRWLVDVARWRPSPAQFQAAAALLPPHHRAAIDRFVKEEDRKRALVSQLLQYSLVHHVLGIPFHQIDICRTVEGKPYLQNRTLNFRNFNFNTSHQGEYVGIASELLCLVGLDIVCISKPQGETALEFINNFASYLTDHEWNCVVCDNSPDEMLTEFYRYWCLKEAFVKAIGAGVGFGLQRLEFHHVHWVNISVHIDGVESSNWRFWLFKLDEVHLASIARGHPEDAVNSYKRTLSNLVIEEREFHDALEMPEGAFILQTVEQLTQLLQD</sequence>
<dbReference type="EMBL" id="CM000883">
    <property type="protein sequence ID" value="KQJ89541.1"/>
    <property type="molecule type" value="Genomic_DNA"/>
</dbReference>
<dbReference type="STRING" id="15368.I1INR6"/>